<dbReference type="VEuPathDB" id="MicrosporidiaDB:AEWR_071750"/>
<sequence>MVMRVAMAPMVRRSPFSFFISGIWAIFSFRYFKFGSQETALFSLELHIGEIHKYYEVSSCMKSSRIFIIIGIILLAVLVMVVAEALGFFGNSTGKAESQNGDNGKDRLSLSQSIVRAFFRIVTGVAIIKVIKGFFFPSRSKPDEPDEGGSRHPSAPPLSHYNCQNRSSAPSCHPPSYDEVCHQPPPYSIMKSPTIHP</sequence>
<dbReference type="VEuPathDB" id="MicrosporidiaDB:AEWD_071760"/>
<evidence type="ECO:0000313" key="3">
    <source>
        <dbReference type="EMBL" id="AGE95869.1"/>
    </source>
</evidence>
<feature type="transmembrane region" description="Helical" evidence="2">
    <location>
        <begin position="66"/>
        <end position="90"/>
    </location>
</feature>
<keyword evidence="2" id="KW-0472">Membrane</keyword>
<dbReference type="EMBL" id="KC513610">
    <property type="protein sequence ID" value="AGE95869.1"/>
    <property type="molecule type" value="Genomic_DNA"/>
</dbReference>
<feature type="region of interest" description="Disordered" evidence="1">
    <location>
        <begin position="141"/>
        <end position="177"/>
    </location>
</feature>
<reference evidence="3" key="1">
    <citation type="journal article" date="2013" name="Eukaryot. Cell">
        <title>Extremely Reduced Levels of Heterozygosity in the Vertebrate Pathogen Encephalitozoon cuniculi.</title>
        <authorList>
            <person name="Selman M."/>
            <person name="Sak B."/>
            <person name="Kvac M."/>
            <person name="Farinelli L."/>
            <person name="Weiss L.M."/>
            <person name="Corradi N."/>
        </authorList>
    </citation>
    <scope>NUCLEOTIDE SEQUENCE</scope>
</reference>
<protein>
    <submittedName>
        <fullName evidence="3">Uncharacterized protein</fullName>
    </submittedName>
</protein>
<keyword evidence="2" id="KW-1133">Transmembrane helix</keyword>
<name>M1JK71_ENCCN</name>
<feature type="transmembrane region" description="Helical" evidence="2">
    <location>
        <begin position="110"/>
        <end position="131"/>
    </location>
</feature>
<dbReference type="VEuPathDB" id="MicrosporidiaDB:ECU07_1770"/>
<dbReference type="VEuPathDB" id="MicrosporidiaDB:AEWQ_071760"/>
<gene>
    <name evidence="3" type="ORF">ECU07_1770</name>
</gene>
<evidence type="ECO:0000256" key="1">
    <source>
        <dbReference type="SAM" id="MobiDB-lite"/>
    </source>
</evidence>
<feature type="compositionally biased region" description="Polar residues" evidence="1">
    <location>
        <begin position="161"/>
        <end position="170"/>
    </location>
</feature>
<feature type="transmembrane region" description="Helical" evidence="2">
    <location>
        <begin position="15"/>
        <end position="32"/>
    </location>
</feature>
<accession>M1JK71</accession>
<keyword evidence="2" id="KW-0812">Transmembrane</keyword>
<dbReference type="AlphaFoldDB" id="M1JK71"/>
<dbReference type="VEuPathDB" id="MicrosporidiaDB:M970_071750"/>
<organism evidence="3">
    <name type="scientific">Encephalitozoon cuniculi</name>
    <name type="common">Microsporidian parasite</name>
    <dbReference type="NCBI Taxonomy" id="6035"/>
    <lineage>
        <taxon>Eukaryota</taxon>
        <taxon>Fungi</taxon>
        <taxon>Fungi incertae sedis</taxon>
        <taxon>Microsporidia</taxon>
        <taxon>Unikaryonidae</taxon>
        <taxon>Encephalitozoon</taxon>
    </lineage>
</organism>
<proteinExistence type="predicted"/>
<evidence type="ECO:0000256" key="2">
    <source>
        <dbReference type="SAM" id="Phobius"/>
    </source>
</evidence>